<dbReference type="PANTHER" id="PTHR43448:SF2">
    <property type="entry name" value="PROTOHEME IX FARNESYLTRANSFERASE, MITOCHONDRIAL"/>
    <property type="match status" value="1"/>
</dbReference>
<dbReference type="NCBIfam" id="TIGR01473">
    <property type="entry name" value="cyoE_ctaB"/>
    <property type="match status" value="1"/>
</dbReference>
<keyword evidence="6 19" id="KW-0808">Transferase</keyword>
<dbReference type="PANTHER" id="PTHR43448">
    <property type="entry name" value="PROTOHEME IX FARNESYLTRANSFERASE, MITOCHONDRIAL"/>
    <property type="match status" value="1"/>
</dbReference>
<evidence type="ECO:0000256" key="1">
    <source>
        <dbReference type="ARBA" id="ARBA00002187"/>
    </source>
</evidence>
<keyword evidence="11" id="KW-0496">Mitochondrion</keyword>
<evidence type="ECO:0000313" key="19">
    <source>
        <dbReference type="EMBL" id="KAF6060523.1"/>
    </source>
</evidence>
<dbReference type="Pfam" id="PF01398">
    <property type="entry name" value="JAB"/>
    <property type="match status" value="1"/>
</dbReference>
<keyword evidence="12" id="KW-0350">Heme biosynthesis</keyword>
<evidence type="ECO:0000256" key="15">
    <source>
        <dbReference type="ARBA" id="ARBA00072102"/>
    </source>
</evidence>
<evidence type="ECO:0000256" key="7">
    <source>
        <dbReference type="ARBA" id="ARBA00022692"/>
    </source>
</evidence>
<gene>
    <name evidence="19" type="ORF">FOB64_006720</name>
</gene>
<dbReference type="InterPro" id="IPR000555">
    <property type="entry name" value="JAMM/MPN+_dom"/>
</dbReference>
<keyword evidence="10 17" id="KW-1133">Transmembrane helix</keyword>
<evidence type="ECO:0000256" key="5">
    <source>
        <dbReference type="ARBA" id="ARBA00016335"/>
    </source>
</evidence>
<accession>A0A8H6EZV8</accession>
<comment type="similarity">
    <text evidence="4">Belongs to the peptidase M67A family.</text>
</comment>
<evidence type="ECO:0000256" key="17">
    <source>
        <dbReference type="SAM" id="Phobius"/>
    </source>
</evidence>
<comment type="caution">
    <text evidence="19">The sequence shown here is derived from an EMBL/GenBank/DDBJ whole genome shotgun (WGS) entry which is preliminary data.</text>
</comment>
<dbReference type="FunFam" id="1.10.357.140:FF:000004">
    <property type="entry name" value="Protoheme IX farnesyltransferase, mitochondrial"/>
    <property type="match status" value="1"/>
</dbReference>
<dbReference type="EMBL" id="JABWAD010000068">
    <property type="protein sequence ID" value="KAF6060523.1"/>
    <property type="molecule type" value="Genomic_DNA"/>
</dbReference>
<dbReference type="CDD" id="cd13957">
    <property type="entry name" value="PT_UbiA_Cox10"/>
    <property type="match status" value="1"/>
</dbReference>
<dbReference type="Proteomes" id="UP000536275">
    <property type="component" value="Unassembled WGS sequence"/>
</dbReference>
<feature type="region of interest" description="Disordered" evidence="16">
    <location>
        <begin position="357"/>
        <end position="376"/>
    </location>
</feature>
<protein>
    <recommendedName>
        <fullName evidence="15">26S proteasome regulatory subunit RPN8</fullName>
    </recommendedName>
    <alternativeName>
        <fullName evidence="14">Heme O synthase</fullName>
    </alternativeName>
    <alternativeName>
        <fullName evidence="5">Protoheme IX farnesyltransferase, mitochondrial</fullName>
    </alternativeName>
</protein>
<dbReference type="GO" id="GO:0008237">
    <property type="term" value="F:metallopeptidase activity"/>
    <property type="evidence" value="ECO:0007669"/>
    <property type="project" value="InterPro"/>
</dbReference>
<evidence type="ECO:0000256" key="4">
    <source>
        <dbReference type="ARBA" id="ARBA00008568"/>
    </source>
</evidence>
<evidence type="ECO:0000256" key="16">
    <source>
        <dbReference type="SAM" id="MobiDB-lite"/>
    </source>
</evidence>
<evidence type="ECO:0000256" key="3">
    <source>
        <dbReference type="ARBA" id="ARBA00005985"/>
    </source>
</evidence>
<comment type="similarity">
    <text evidence="3">Belongs to the UbiA prenyltransferase family.</text>
</comment>
<evidence type="ECO:0000256" key="6">
    <source>
        <dbReference type="ARBA" id="ARBA00022679"/>
    </source>
</evidence>
<evidence type="ECO:0000256" key="2">
    <source>
        <dbReference type="ARBA" id="ARBA00004225"/>
    </source>
</evidence>
<feature type="transmembrane region" description="Helical" evidence="17">
    <location>
        <begin position="613"/>
        <end position="632"/>
    </location>
</feature>
<keyword evidence="13 17" id="KW-0472">Membrane</keyword>
<feature type="compositionally biased region" description="Polar residues" evidence="16">
    <location>
        <begin position="359"/>
        <end position="376"/>
    </location>
</feature>
<keyword evidence="8" id="KW-0647">Proteasome</keyword>
<sequence>MSTTATSTNELALLDKSVVVSPLVLLSVVDHYNRVAKDSKKRVVGVILGDNSTDTIKVTNSYAIPFEEDEKNPGVWFLDHNFIDSMGEMFKKINAKEKLIGWYHSGPKLKPSDLKINEVFRRYTDNPLLLIVDVQPREVGIPTDAYFAVDDIKNDGSAAEKTFIHVPSLIEAEEAEEIGVEHLLRDIRDQAAGNLSLRVSETHQSLLGLHQKLGEIANYLDKVYQKKLPMNHTILGKLQNVFNLLPNLMQQSGSDLDGGSDSSHALATAFTVKTNDELMIIYISTLVRAIIAFHDLIENKLENKKLTKTKHKLPLSGRVRHLTSHTSRISDNTSIGGLSSSSSVIENVASKVLTCQEPEAQSSQKTGIDPSDNTTNKHIPFKITPKDSQALKTQPVTLFPKSKAQLKNTCTAYLKLTKPNLTVLVTLSSICSYAISPLSVSLQELMFLTVGTALCSGAANAINMGREPEFDKQMPRTVGRPVVRGLITPTQAYRFAAVSGAIGCGMLWFGVNPTVSLLGFSNIVLYAWLYTSMKRKSIINTWVGAVVGAIPPLMGWAASSSLAHPAAWCLAGLLYAWQFPHFNALSHGIAQQYKSAGYVMTAAENPRLNARVALRYSVLMFPLCFGLSYFGVTDWVFPFDSAIANGWLTYLAYVFWQQQEKNYKNGAKPTSEGLALAGVHAKKLFWCSVWHLPAVLILAMLHKKDQWNRLFEHIGLKTRKIEGRLEV</sequence>
<dbReference type="InterPro" id="IPR000537">
    <property type="entry name" value="UbiA_prenyltransferase"/>
</dbReference>
<evidence type="ECO:0000313" key="20">
    <source>
        <dbReference type="Proteomes" id="UP000536275"/>
    </source>
</evidence>
<feature type="transmembrane region" description="Helical" evidence="17">
    <location>
        <begin position="683"/>
        <end position="701"/>
    </location>
</feature>
<dbReference type="InterPro" id="IPR024969">
    <property type="entry name" value="EIF3F/CSN6-like_C"/>
</dbReference>
<dbReference type="InterPro" id="IPR030470">
    <property type="entry name" value="UbiA_prenylTrfase_CS"/>
</dbReference>
<dbReference type="Pfam" id="PF13012">
    <property type="entry name" value="MitMem_reg"/>
    <property type="match status" value="1"/>
</dbReference>
<dbReference type="CDD" id="cd08062">
    <property type="entry name" value="MPN_RPN7_8"/>
    <property type="match status" value="1"/>
</dbReference>
<dbReference type="PROSITE" id="PS00943">
    <property type="entry name" value="UBIA"/>
    <property type="match status" value="1"/>
</dbReference>
<feature type="transmembrane region" description="Helical" evidence="17">
    <location>
        <begin position="565"/>
        <end position="585"/>
    </location>
</feature>
<evidence type="ECO:0000256" key="14">
    <source>
        <dbReference type="ARBA" id="ARBA00030253"/>
    </source>
</evidence>
<evidence type="ECO:0000259" key="18">
    <source>
        <dbReference type="PROSITE" id="PS50249"/>
    </source>
</evidence>
<feature type="domain" description="MPN" evidence="18">
    <location>
        <begin position="18"/>
        <end position="152"/>
    </location>
</feature>
<keyword evidence="9" id="KW-0809">Transit peptide</keyword>
<organism evidence="19 20">
    <name type="scientific">Candida albicans</name>
    <name type="common">Yeast</name>
    <dbReference type="NCBI Taxonomy" id="5476"/>
    <lineage>
        <taxon>Eukaryota</taxon>
        <taxon>Fungi</taxon>
        <taxon>Dikarya</taxon>
        <taxon>Ascomycota</taxon>
        <taxon>Saccharomycotina</taxon>
        <taxon>Pichiomycetes</taxon>
        <taxon>Debaryomycetaceae</taxon>
        <taxon>Candida/Lodderomyces clade</taxon>
        <taxon>Candida</taxon>
    </lineage>
</organism>
<dbReference type="GO" id="GO:0031966">
    <property type="term" value="C:mitochondrial membrane"/>
    <property type="evidence" value="ECO:0007669"/>
    <property type="project" value="UniProtKB-SubCell"/>
</dbReference>
<proteinExistence type="inferred from homology"/>
<dbReference type="InterPro" id="IPR037518">
    <property type="entry name" value="MPN"/>
</dbReference>
<dbReference type="InterPro" id="IPR044878">
    <property type="entry name" value="UbiA_sf"/>
</dbReference>
<comment type="function">
    <text evidence="1">Acts as a regulatory subunit of the 26S proteasome which is involved in the ATP-dependent degradation of ubiquitinated proteins.</text>
</comment>
<dbReference type="PROSITE" id="PS50249">
    <property type="entry name" value="MPN"/>
    <property type="match status" value="1"/>
</dbReference>
<dbReference type="InterPro" id="IPR006369">
    <property type="entry name" value="Protohaem_IX_farnesylTrfase"/>
</dbReference>
<dbReference type="GO" id="GO:0008495">
    <property type="term" value="F:protoheme IX farnesyltransferase activity"/>
    <property type="evidence" value="ECO:0007669"/>
    <property type="project" value="InterPro"/>
</dbReference>
<dbReference type="Pfam" id="PF01040">
    <property type="entry name" value="UbiA"/>
    <property type="match status" value="1"/>
</dbReference>
<feature type="transmembrane region" description="Helical" evidence="17">
    <location>
        <begin position="538"/>
        <end position="559"/>
    </location>
</feature>
<evidence type="ECO:0000256" key="8">
    <source>
        <dbReference type="ARBA" id="ARBA00022942"/>
    </source>
</evidence>
<feature type="transmembrane region" description="Helical" evidence="17">
    <location>
        <begin position="515"/>
        <end position="531"/>
    </location>
</feature>
<dbReference type="Gene3D" id="1.10.357.140">
    <property type="entry name" value="UbiA prenyltransferase"/>
    <property type="match status" value="1"/>
</dbReference>
<dbReference type="FunFam" id="3.40.140.10:FF:000004">
    <property type="entry name" value="26S proteasome regulatory subunit rpn-8"/>
    <property type="match status" value="1"/>
</dbReference>
<evidence type="ECO:0000256" key="9">
    <source>
        <dbReference type="ARBA" id="ARBA00022946"/>
    </source>
</evidence>
<keyword evidence="7 17" id="KW-0812">Transmembrane</keyword>
<dbReference type="GO" id="GO:0008541">
    <property type="term" value="C:proteasome regulatory particle, lid subcomplex"/>
    <property type="evidence" value="ECO:0007669"/>
    <property type="project" value="UniProtKB-ARBA"/>
</dbReference>
<dbReference type="AlphaFoldDB" id="A0A8H6EZV8"/>
<evidence type="ECO:0000256" key="10">
    <source>
        <dbReference type="ARBA" id="ARBA00022989"/>
    </source>
</evidence>
<name>A0A8H6EZV8_CANAX</name>
<evidence type="ECO:0000256" key="11">
    <source>
        <dbReference type="ARBA" id="ARBA00023128"/>
    </source>
</evidence>
<reference evidence="19 20" key="1">
    <citation type="submission" date="2020-03" db="EMBL/GenBank/DDBJ databases">
        <title>FDA dAtabase for Regulatory Grade micrObial Sequences (FDA-ARGOS): Supporting development and validation of Infectious Disease Dx tests.</title>
        <authorList>
            <person name="Campos J."/>
            <person name="Goldberg B."/>
            <person name="Tallon L."/>
            <person name="Sadzewicz L."/>
            <person name="Vavikolanu K."/>
            <person name="Mehta A."/>
            <person name="Aluvathingal J."/>
            <person name="Nadendla S."/>
            <person name="Nandy P."/>
            <person name="Geyer C."/>
            <person name="Yan Y."/>
            <person name="Sichtig H."/>
        </authorList>
    </citation>
    <scope>NUCLEOTIDE SEQUENCE [LARGE SCALE GENOMIC DNA]</scope>
    <source>
        <strain evidence="19 20">FDAARGOS_656</strain>
    </source>
</reference>
<evidence type="ECO:0000256" key="12">
    <source>
        <dbReference type="ARBA" id="ARBA00023133"/>
    </source>
</evidence>
<dbReference type="Gene3D" id="3.40.140.10">
    <property type="entry name" value="Cytidine Deaminase, domain 2"/>
    <property type="match status" value="1"/>
</dbReference>
<evidence type="ECO:0000256" key="13">
    <source>
        <dbReference type="ARBA" id="ARBA00023136"/>
    </source>
</evidence>
<dbReference type="SMART" id="SM00232">
    <property type="entry name" value="JAB_MPN"/>
    <property type="match status" value="1"/>
</dbReference>
<dbReference type="InterPro" id="IPR033858">
    <property type="entry name" value="MPN_RPN7_8"/>
</dbReference>
<dbReference type="GO" id="GO:0006784">
    <property type="term" value="P:heme A biosynthetic process"/>
    <property type="evidence" value="ECO:0007669"/>
    <property type="project" value="TreeGrafter"/>
</dbReference>
<comment type="subcellular location">
    <subcellularLocation>
        <location evidence="2">Mitochondrion membrane</location>
        <topology evidence="2">Multi-pass membrane protein</topology>
    </subcellularLocation>
</comment>